<feature type="region of interest" description="Disordered" evidence="3">
    <location>
        <begin position="116"/>
        <end position="153"/>
    </location>
</feature>
<feature type="region of interest" description="Disordered" evidence="3">
    <location>
        <begin position="301"/>
        <end position="381"/>
    </location>
</feature>
<dbReference type="SMART" id="SM00160">
    <property type="entry name" value="RanBD"/>
    <property type="match status" value="1"/>
</dbReference>
<dbReference type="PANTHER" id="PTHR23138">
    <property type="entry name" value="RAN BINDING PROTEIN"/>
    <property type="match status" value="1"/>
</dbReference>
<dbReference type="GO" id="GO:0006611">
    <property type="term" value="P:protein export from nucleus"/>
    <property type="evidence" value="ECO:0007669"/>
    <property type="project" value="TreeGrafter"/>
</dbReference>
<dbReference type="Proteomes" id="UP000887575">
    <property type="component" value="Unassembled WGS sequence"/>
</dbReference>
<dbReference type="AlphaFoldDB" id="A0AAF3J2T1"/>
<dbReference type="CDD" id="cd13180">
    <property type="entry name" value="RanBD_RanBP3"/>
    <property type="match status" value="1"/>
</dbReference>
<dbReference type="InterPro" id="IPR045255">
    <property type="entry name" value="RanBP1-like"/>
</dbReference>
<dbReference type="PANTHER" id="PTHR23138:SF142">
    <property type="entry name" value="RAN-BINDING PROTEIN 3B-RELATED"/>
    <property type="match status" value="1"/>
</dbReference>
<evidence type="ECO:0000256" key="2">
    <source>
        <dbReference type="ARBA" id="ARBA00023242"/>
    </source>
</evidence>
<feature type="domain" description="RanBD1" evidence="4">
    <location>
        <begin position="164"/>
        <end position="251"/>
    </location>
</feature>
<feature type="region of interest" description="Disordered" evidence="3">
    <location>
        <begin position="1"/>
        <end position="38"/>
    </location>
</feature>
<dbReference type="Gene3D" id="2.30.29.30">
    <property type="entry name" value="Pleckstrin-homology domain (PH domain)/Phosphotyrosine-binding domain (PTB)"/>
    <property type="match status" value="1"/>
</dbReference>
<feature type="compositionally biased region" description="Acidic residues" evidence="3">
    <location>
        <begin position="371"/>
        <end position="381"/>
    </location>
</feature>
<accession>A0AAF3J2T1</accession>
<feature type="compositionally biased region" description="Basic and acidic residues" evidence="3">
    <location>
        <begin position="26"/>
        <end position="35"/>
    </location>
</feature>
<sequence>MSGGPFQKPLFGTPAVAPIGDNANVSDEKSDEKDVPAQPVRRFNLKQSALSSVADDIWKKSQSVFHVDQKIAPVHLEKKTLNDVLGKISAEGKEKSEEQEAPKFIFGSKIKDKVSGDIPIEKSQENQKETSAAPKSSLLDEVTTESTSKFREESTHVVEALKKEQEKQLAGTSLVEVTTGEEDDKNIIQAACKLHIFDKEKKTWAERGLCQFRINMRRESDAQTHYRIVARSVGNQRVIINSKIFSDMFLERVDTKRLKLSAMCPEFTAPQVFLLTISFSKTDLTMDALYASLQDCLKKERTTDEKRKRKAPPAEDSASQEPSDSTLSKREKTESNENKEETNDEPSSGEGDENTNQHNGGVDAKHKTEEAKEDTEEDTSE</sequence>
<evidence type="ECO:0000313" key="5">
    <source>
        <dbReference type="Proteomes" id="UP000887575"/>
    </source>
</evidence>
<proteinExistence type="predicted"/>
<dbReference type="InterPro" id="IPR011993">
    <property type="entry name" value="PH-like_dom_sf"/>
</dbReference>
<protein>
    <submittedName>
        <fullName evidence="6">RanBD1 domain-containing protein</fullName>
    </submittedName>
</protein>
<evidence type="ECO:0000256" key="1">
    <source>
        <dbReference type="ARBA" id="ARBA00004123"/>
    </source>
</evidence>
<feature type="compositionally biased region" description="Polar residues" evidence="3">
    <location>
        <begin position="317"/>
        <end position="326"/>
    </location>
</feature>
<dbReference type="SUPFAM" id="SSF50729">
    <property type="entry name" value="PH domain-like"/>
    <property type="match status" value="1"/>
</dbReference>
<organism evidence="5 6">
    <name type="scientific">Mesorhabditis belari</name>
    <dbReference type="NCBI Taxonomy" id="2138241"/>
    <lineage>
        <taxon>Eukaryota</taxon>
        <taxon>Metazoa</taxon>
        <taxon>Ecdysozoa</taxon>
        <taxon>Nematoda</taxon>
        <taxon>Chromadorea</taxon>
        <taxon>Rhabditida</taxon>
        <taxon>Rhabditina</taxon>
        <taxon>Rhabditomorpha</taxon>
        <taxon>Rhabditoidea</taxon>
        <taxon>Rhabditidae</taxon>
        <taxon>Mesorhabditinae</taxon>
        <taxon>Mesorhabditis</taxon>
    </lineage>
</organism>
<dbReference type="GO" id="GO:0005634">
    <property type="term" value="C:nucleus"/>
    <property type="evidence" value="ECO:0007669"/>
    <property type="project" value="UniProtKB-SubCell"/>
</dbReference>
<feature type="compositionally biased region" description="Basic and acidic residues" evidence="3">
    <location>
        <begin position="327"/>
        <end position="341"/>
    </location>
</feature>
<dbReference type="PROSITE" id="PS50196">
    <property type="entry name" value="RANBD1"/>
    <property type="match status" value="1"/>
</dbReference>
<dbReference type="Pfam" id="PF00638">
    <property type="entry name" value="Ran_BP1"/>
    <property type="match status" value="1"/>
</dbReference>
<reference evidence="6" key="1">
    <citation type="submission" date="2024-02" db="UniProtKB">
        <authorList>
            <consortium name="WormBaseParasite"/>
        </authorList>
    </citation>
    <scope>IDENTIFICATION</scope>
</reference>
<dbReference type="WBParaSite" id="MBELARI_LOCUS12645">
    <property type="protein sequence ID" value="MBELARI_LOCUS12645"/>
    <property type="gene ID" value="MBELARI_LOCUS12645"/>
</dbReference>
<feature type="compositionally biased region" description="Basic and acidic residues" evidence="3">
    <location>
        <begin position="116"/>
        <end position="128"/>
    </location>
</feature>
<evidence type="ECO:0000259" key="4">
    <source>
        <dbReference type="PROSITE" id="PS50196"/>
    </source>
</evidence>
<keyword evidence="2" id="KW-0539">Nucleus</keyword>
<keyword evidence="5" id="KW-1185">Reference proteome</keyword>
<dbReference type="InterPro" id="IPR000156">
    <property type="entry name" value="Ran_bind_dom"/>
</dbReference>
<comment type="subcellular location">
    <subcellularLocation>
        <location evidence="1">Nucleus</location>
    </subcellularLocation>
</comment>
<name>A0AAF3J2T1_9BILA</name>
<evidence type="ECO:0000313" key="6">
    <source>
        <dbReference type="WBParaSite" id="MBELARI_LOCUS12645"/>
    </source>
</evidence>
<evidence type="ECO:0000256" key="3">
    <source>
        <dbReference type="SAM" id="MobiDB-lite"/>
    </source>
</evidence>